<organism evidence="4 5">
    <name type="scientific">Alsobacter metallidurans</name>
    <dbReference type="NCBI Taxonomy" id="340221"/>
    <lineage>
        <taxon>Bacteria</taxon>
        <taxon>Pseudomonadati</taxon>
        <taxon>Pseudomonadota</taxon>
        <taxon>Alphaproteobacteria</taxon>
        <taxon>Hyphomicrobiales</taxon>
        <taxon>Alsobacteraceae</taxon>
        <taxon>Alsobacter</taxon>
    </lineage>
</organism>
<evidence type="ECO:0000256" key="1">
    <source>
        <dbReference type="ARBA" id="ARBA00006739"/>
    </source>
</evidence>
<name>A0A917I4Z7_9HYPH</name>
<dbReference type="Gene3D" id="3.90.550.10">
    <property type="entry name" value="Spore Coat Polysaccharide Biosynthesis Protein SpsA, Chain A"/>
    <property type="match status" value="1"/>
</dbReference>
<sequence length="315" mass="34928">MHFKIFVIVATKGRAAETRVLFDRLSQQSRRPDGVVVVGSEDCDIAGLSEHATGLSLESKILLAPQPGASVQRNIGLEEAAQWANVSDSTSWLAVFFDDDFRPHEDWLLNCAKAFEQAPDLIGLTGLVIADGVNGDGFSEIDATEFLSGGRAPSPHWTARGGDREIDCLYGCNMAFRGSVARELRFDERLPLYSWQEDRDYSKRASRHGRLEVLTACRGVHLGINSGRTSGLRFGYSQISNIAYLVTKRSISIRGALRFSGRNMVANLARTLLLDRRRDYPGRLRGNLLALGDLFCGRIEPERVLRLGEKGNMNR</sequence>
<proteinExistence type="inferred from homology"/>
<comment type="caution">
    <text evidence="4">The sequence shown here is derived from an EMBL/GenBank/DDBJ whole genome shotgun (WGS) entry which is preliminary data.</text>
</comment>
<dbReference type="CDD" id="cd00761">
    <property type="entry name" value="Glyco_tranf_GTA_type"/>
    <property type="match status" value="1"/>
</dbReference>
<keyword evidence="3 4" id="KW-0808">Transferase</keyword>
<evidence type="ECO:0000256" key="3">
    <source>
        <dbReference type="ARBA" id="ARBA00022679"/>
    </source>
</evidence>
<dbReference type="PANTHER" id="PTHR43179:SF12">
    <property type="entry name" value="GALACTOFURANOSYLTRANSFERASE GLFT2"/>
    <property type="match status" value="1"/>
</dbReference>
<dbReference type="GO" id="GO:0016757">
    <property type="term" value="F:glycosyltransferase activity"/>
    <property type="evidence" value="ECO:0007669"/>
    <property type="project" value="UniProtKB-KW"/>
</dbReference>
<keyword evidence="5" id="KW-1185">Reference proteome</keyword>
<dbReference type="RefSeq" id="WP_188516738.1">
    <property type="nucleotide sequence ID" value="NZ_BMES01000001.1"/>
</dbReference>
<dbReference type="PANTHER" id="PTHR43179">
    <property type="entry name" value="RHAMNOSYLTRANSFERASE WBBL"/>
    <property type="match status" value="1"/>
</dbReference>
<dbReference type="AlphaFoldDB" id="A0A917I4Z7"/>
<dbReference type="Proteomes" id="UP000603912">
    <property type="component" value="Unassembled WGS sequence"/>
</dbReference>
<evidence type="ECO:0000313" key="4">
    <source>
        <dbReference type="EMBL" id="GGH13263.1"/>
    </source>
</evidence>
<gene>
    <name evidence="4" type="ORF">GCM10007036_11710</name>
</gene>
<evidence type="ECO:0000256" key="2">
    <source>
        <dbReference type="ARBA" id="ARBA00022676"/>
    </source>
</evidence>
<protein>
    <submittedName>
        <fullName evidence="4">Glycosyl transferase</fullName>
    </submittedName>
</protein>
<comment type="similarity">
    <text evidence="1">Belongs to the glycosyltransferase 2 family.</text>
</comment>
<dbReference type="EMBL" id="BMES01000001">
    <property type="protein sequence ID" value="GGH13263.1"/>
    <property type="molecule type" value="Genomic_DNA"/>
</dbReference>
<dbReference type="SUPFAM" id="SSF53448">
    <property type="entry name" value="Nucleotide-diphospho-sugar transferases"/>
    <property type="match status" value="1"/>
</dbReference>
<evidence type="ECO:0000313" key="5">
    <source>
        <dbReference type="Proteomes" id="UP000603912"/>
    </source>
</evidence>
<dbReference type="InterPro" id="IPR029044">
    <property type="entry name" value="Nucleotide-diphossugar_trans"/>
</dbReference>
<reference evidence="4" key="2">
    <citation type="submission" date="2020-09" db="EMBL/GenBank/DDBJ databases">
        <authorList>
            <person name="Sun Q."/>
            <person name="Zhou Y."/>
        </authorList>
    </citation>
    <scope>NUCLEOTIDE SEQUENCE</scope>
    <source>
        <strain evidence="4">CGMCC 1.12214</strain>
    </source>
</reference>
<reference evidence="4" key="1">
    <citation type="journal article" date="2014" name="Int. J. Syst. Evol. Microbiol.">
        <title>Complete genome sequence of Corynebacterium casei LMG S-19264T (=DSM 44701T), isolated from a smear-ripened cheese.</title>
        <authorList>
            <consortium name="US DOE Joint Genome Institute (JGI-PGF)"/>
            <person name="Walter F."/>
            <person name="Albersmeier A."/>
            <person name="Kalinowski J."/>
            <person name="Ruckert C."/>
        </authorList>
    </citation>
    <scope>NUCLEOTIDE SEQUENCE</scope>
    <source>
        <strain evidence="4">CGMCC 1.12214</strain>
    </source>
</reference>
<accession>A0A917I4Z7</accession>
<keyword evidence="2" id="KW-0328">Glycosyltransferase</keyword>